<comment type="caution">
    <text evidence="2">The sequence shown here is derived from an EMBL/GenBank/DDBJ whole genome shotgun (WGS) entry which is preliminary data.</text>
</comment>
<accession>A0A964E1B2</accession>
<name>A0A964E1B2_9PROT</name>
<feature type="domain" description="HTH luxR-type" evidence="1">
    <location>
        <begin position="193"/>
        <end position="234"/>
    </location>
</feature>
<evidence type="ECO:0000313" key="2">
    <source>
        <dbReference type="EMBL" id="MCB8878176.1"/>
    </source>
</evidence>
<dbReference type="Gene3D" id="3.40.50.2300">
    <property type="match status" value="1"/>
</dbReference>
<dbReference type="SUPFAM" id="SSF46894">
    <property type="entry name" value="C-terminal effector domain of the bipartite response regulators"/>
    <property type="match status" value="1"/>
</dbReference>
<dbReference type="InterPro" id="IPR000792">
    <property type="entry name" value="Tscrpt_reg_LuxR_C"/>
</dbReference>
<protein>
    <submittedName>
        <fullName evidence="2">Response regulator transcription factor</fullName>
    </submittedName>
</protein>
<organism evidence="2 3">
    <name type="scientific">Acidisoma silvae</name>
    <dbReference type="NCBI Taxonomy" id="2802396"/>
    <lineage>
        <taxon>Bacteria</taxon>
        <taxon>Pseudomonadati</taxon>
        <taxon>Pseudomonadota</taxon>
        <taxon>Alphaproteobacteria</taxon>
        <taxon>Acetobacterales</taxon>
        <taxon>Acidocellaceae</taxon>
        <taxon>Acidisoma</taxon>
    </lineage>
</organism>
<dbReference type="EMBL" id="JAESVB010000025">
    <property type="protein sequence ID" value="MCB8878176.1"/>
    <property type="molecule type" value="Genomic_DNA"/>
</dbReference>
<evidence type="ECO:0000313" key="3">
    <source>
        <dbReference type="Proteomes" id="UP000708298"/>
    </source>
</evidence>
<evidence type="ECO:0000259" key="1">
    <source>
        <dbReference type="Pfam" id="PF00196"/>
    </source>
</evidence>
<dbReference type="InterPro" id="IPR016032">
    <property type="entry name" value="Sig_transdc_resp-reg_C-effctor"/>
</dbReference>
<gene>
    <name evidence="2" type="ORF">ASILVAE211_23535</name>
</gene>
<dbReference type="PRINTS" id="PR00038">
    <property type="entry name" value="HTHLUXR"/>
</dbReference>
<keyword evidence="3" id="KW-1185">Reference proteome</keyword>
<reference evidence="2" key="2">
    <citation type="submission" date="2021-01" db="EMBL/GenBank/DDBJ databases">
        <authorList>
            <person name="Mieszkin S."/>
            <person name="Pouder E."/>
            <person name="Alain K."/>
        </authorList>
    </citation>
    <scope>NUCLEOTIDE SEQUENCE</scope>
    <source>
        <strain evidence="2">HW T2.11</strain>
    </source>
</reference>
<proteinExistence type="predicted"/>
<dbReference type="Pfam" id="PF00196">
    <property type="entry name" value="GerE"/>
    <property type="match status" value="1"/>
</dbReference>
<dbReference type="Proteomes" id="UP000708298">
    <property type="component" value="Unassembled WGS sequence"/>
</dbReference>
<dbReference type="GO" id="GO:0006355">
    <property type="term" value="P:regulation of DNA-templated transcription"/>
    <property type="evidence" value="ECO:0007669"/>
    <property type="project" value="InterPro"/>
</dbReference>
<dbReference type="GO" id="GO:0003677">
    <property type="term" value="F:DNA binding"/>
    <property type="evidence" value="ECO:0007669"/>
    <property type="project" value="InterPro"/>
</dbReference>
<dbReference type="AlphaFoldDB" id="A0A964E1B2"/>
<reference evidence="2" key="1">
    <citation type="journal article" date="2021" name="Microorganisms">
        <title>Acidisoma silvae sp. nov. and Acidisomacellulosilytica sp. nov., Two Acidophilic Bacteria Isolated from Decaying Wood, Hydrolyzing Cellulose and Producing Poly-3-hydroxybutyrate.</title>
        <authorList>
            <person name="Mieszkin S."/>
            <person name="Pouder E."/>
            <person name="Uroz S."/>
            <person name="Simon-Colin C."/>
            <person name="Alain K."/>
        </authorList>
    </citation>
    <scope>NUCLEOTIDE SEQUENCE</scope>
    <source>
        <strain evidence="2">HW T2.11</strain>
    </source>
</reference>
<dbReference type="RefSeq" id="WP_227323820.1">
    <property type="nucleotide sequence ID" value="NZ_JAESVB010000025.1"/>
</dbReference>
<sequence>MNEQVARSLAIEEKAKKNLRREQHPMAESMDEYGVHNIAIAWIDDSKLSQEIYSITVKEMDSAYEIEAFDSVETCVAHQDRTFDIVVFYSHEVVFKSFQDIMSLRKSLPTSYLVIVSDELDVDSKTIDAALTCGVSAYISSCSSDMKIFSKTLALVGVGGVAVPRGYSGPEAVSGDLTKNEKNLSVFTRDYLLTKREAEILGYLWVGETERYVAEKLRINIMTVKMHIRNVMRKAGDKNPDKGN</sequence>